<proteinExistence type="predicted"/>
<name>A0AAD7E7D5_9AGAR</name>
<evidence type="ECO:0000256" key="1">
    <source>
        <dbReference type="SAM" id="MobiDB-lite"/>
    </source>
</evidence>
<feature type="region of interest" description="Disordered" evidence="1">
    <location>
        <begin position="778"/>
        <end position="800"/>
    </location>
</feature>
<dbReference type="AlphaFoldDB" id="A0AAD7E7D5"/>
<reference evidence="2" key="1">
    <citation type="submission" date="2023-03" db="EMBL/GenBank/DDBJ databases">
        <title>Massive genome expansion in bonnet fungi (Mycena s.s.) driven by repeated elements and novel gene families across ecological guilds.</title>
        <authorList>
            <consortium name="Lawrence Berkeley National Laboratory"/>
            <person name="Harder C.B."/>
            <person name="Miyauchi S."/>
            <person name="Viragh M."/>
            <person name="Kuo A."/>
            <person name="Thoen E."/>
            <person name="Andreopoulos B."/>
            <person name="Lu D."/>
            <person name="Skrede I."/>
            <person name="Drula E."/>
            <person name="Henrissat B."/>
            <person name="Morin E."/>
            <person name="Kohler A."/>
            <person name="Barry K."/>
            <person name="LaButti K."/>
            <person name="Morin E."/>
            <person name="Salamov A."/>
            <person name="Lipzen A."/>
            <person name="Mereny Z."/>
            <person name="Hegedus B."/>
            <person name="Baldrian P."/>
            <person name="Stursova M."/>
            <person name="Weitz H."/>
            <person name="Taylor A."/>
            <person name="Grigoriev I.V."/>
            <person name="Nagy L.G."/>
            <person name="Martin F."/>
            <person name="Kauserud H."/>
        </authorList>
    </citation>
    <scope>NUCLEOTIDE SEQUENCE</scope>
    <source>
        <strain evidence="2">CBHHK002</strain>
    </source>
</reference>
<feature type="compositionally biased region" description="Basic residues" evidence="1">
    <location>
        <begin position="193"/>
        <end position="203"/>
    </location>
</feature>
<organism evidence="2 3">
    <name type="scientific">Mycena albidolilacea</name>
    <dbReference type="NCBI Taxonomy" id="1033008"/>
    <lineage>
        <taxon>Eukaryota</taxon>
        <taxon>Fungi</taxon>
        <taxon>Dikarya</taxon>
        <taxon>Basidiomycota</taxon>
        <taxon>Agaricomycotina</taxon>
        <taxon>Agaricomycetes</taxon>
        <taxon>Agaricomycetidae</taxon>
        <taxon>Agaricales</taxon>
        <taxon>Marasmiineae</taxon>
        <taxon>Mycenaceae</taxon>
        <taxon>Mycena</taxon>
    </lineage>
</organism>
<protein>
    <submittedName>
        <fullName evidence="2">Uncharacterized protein</fullName>
    </submittedName>
</protein>
<comment type="caution">
    <text evidence="2">The sequence shown here is derived from an EMBL/GenBank/DDBJ whole genome shotgun (WGS) entry which is preliminary data.</text>
</comment>
<sequence length="999" mass="112311">MFAAATDLPQGEIKAYRKFAFPSALSDPAHSPFFSIEEAPSWITSHGYQLFLTHDDSETATSWDLDDASTKQLKAYRSHMVSEYYRDHPFFSLENTEAWISLIPFQPEFHSSQLSGTFSVSLKGQQSCLNVSVLSSCSMSMTRDGASDNDGLPEDPIVPDTGPNSRATSAASLPTRFIPFQRPSSPVLAVQPKSKKSKGKGKAKPQQLKITRQLSVDAIEDTVVQVDCSHCVELLTTKDGKILSLDAFIRLQDQESWRGSTGKTKGDTWVFNLGPNPTQPIYCGSCHFICNGVNVCEYIDPELFAGCEWYKPDMEAMRELWNHELDANEKEAASVWGIISWSKCKVECEGVATLIPYSNTQGPSMYGKDFFVGCSHWSREQRWDHIYWEVPPNINVNTLDYLMKNDAKLPTTDDNINERMQILIPVDEEHRMKAFVVLRNPHNHPAHPHTKPSVKDTRKLETAIQAAGLTGLTVQKLLNGTVEFTPSLYIINNSTSKTAPSTVMAYGGGRVADDSPAYVNKRKVRDTISRQQMVEHPFGMGWEGVLHELSVREKSLAKEDRYIHTAMSKNGFRLVVTMHPYIVMFIHKILSLNIDYTFSRVDGDMDEWEVAGFLDRLKHRLTFASLYCDKKDRTAFTQLFKELFDTIHLVTGEQLKIHPFYPDQRSVLHGFRWASTLWKTNVEAQARNASKNEYILKCATHFLTAAVLPPLPAAEIARKLLNPLGDDRERCIEADHYAHLGRLKNRDCVTAGHYVIGGGLPSPIPSASPIVDGIKNGTRFPKKEMGESHSHSSSIDSPPPLPSPSLFHLYETVETFPSRTVQSARVYYGIDLIMIMSSSGHAECMQPKIYTRQRLFLRALLHYDYTQNWSSIFVKQVNFMVENPTCSLFMTVFDYSKLPLQIEIHSATDSTMATILGHTGQEWSNSIARATKSTGRYQLHIMQVLEGMTGPRLFVVPLRTSSSKVHDLIRELSVKTAARSTESELMADLPSSGDMVEIH</sequence>
<dbReference type="EMBL" id="JARIHO010000156">
    <property type="protein sequence ID" value="KAJ7300690.1"/>
    <property type="molecule type" value="Genomic_DNA"/>
</dbReference>
<gene>
    <name evidence="2" type="ORF">DFH08DRAFT_997897</name>
</gene>
<feature type="compositionally biased region" description="Basic and acidic residues" evidence="1">
    <location>
        <begin position="781"/>
        <end position="790"/>
    </location>
</feature>
<evidence type="ECO:0000313" key="2">
    <source>
        <dbReference type="EMBL" id="KAJ7300690.1"/>
    </source>
</evidence>
<keyword evidence="3" id="KW-1185">Reference proteome</keyword>
<evidence type="ECO:0000313" key="3">
    <source>
        <dbReference type="Proteomes" id="UP001218218"/>
    </source>
</evidence>
<feature type="region of interest" description="Disordered" evidence="1">
    <location>
        <begin position="142"/>
        <end position="169"/>
    </location>
</feature>
<accession>A0AAD7E7D5</accession>
<dbReference type="Proteomes" id="UP001218218">
    <property type="component" value="Unassembled WGS sequence"/>
</dbReference>
<feature type="region of interest" description="Disordered" evidence="1">
    <location>
        <begin position="186"/>
        <end position="207"/>
    </location>
</feature>